<dbReference type="RefSeq" id="WP_146469156.1">
    <property type="nucleotide sequence ID" value="NZ_VOGW01000193.1"/>
</dbReference>
<dbReference type="EMBL" id="VOGW01000193">
    <property type="protein sequence ID" value="TWV31244.1"/>
    <property type="molecule type" value="Genomic_DNA"/>
</dbReference>
<feature type="compositionally biased region" description="Basic and acidic residues" evidence="1">
    <location>
        <begin position="141"/>
        <end position="151"/>
    </location>
</feature>
<reference evidence="2" key="1">
    <citation type="journal article" date="2019" name="Microbiol. Resour. Announc.">
        <title>Draft Genomic Sequences of Streptomyces misionensis and Streptomyces albidoflavus, bacteria applied for phytopathogen biocontrol.</title>
        <authorList>
            <person name="Pylro V."/>
            <person name="Dias A."/>
            <person name="Andreote F."/>
            <person name="Varani A."/>
            <person name="Andreote C."/>
            <person name="Bernardo E."/>
            <person name="Martins T."/>
        </authorList>
    </citation>
    <scope>NUCLEOTIDE SEQUENCE [LARGE SCALE GENOMIC DNA]</scope>
    <source>
        <strain evidence="2">66</strain>
    </source>
</reference>
<dbReference type="AlphaFoldDB" id="A0A5C6IQG3"/>
<evidence type="ECO:0000313" key="2">
    <source>
        <dbReference type="EMBL" id="TWV31244.1"/>
    </source>
</evidence>
<dbReference type="InterPro" id="IPR032349">
    <property type="entry name" value="DUF4865"/>
</dbReference>
<dbReference type="Proteomes" id="UP000320481">
    <property type="component" value="Unassembled WGS sequence"/>
</dbReference>
<comment type="caution">
    <text evidence="2">The sequence shown here is derived from an EMBL/GenBank/DDBJ whole genome shotgun (WGS) entry which is preliminary data.</text>
</comment>
<accession>A0A5C6IQG3</accession>
<gene>
    <name evidence="2" type="ORF">FRZ03_35390</name>
</gene>
<sequence length="151" mass="16563">MHAMRYEVTLPAPFRLWHTAEGMNRPLRGGAFQRLADDFGRPAVRGRSGFGHAEGTGIRAEFAVRHRQPVPEAAHLASVMTRAAGAAERPAAEDGAVLAATAVDPHPWELVRFSLRFSLREDDAPTTEGDLSRVPLLSAPGHDRLPRGRQW</sequence>
<dbReference type="Pfam" id="PF16157">
    <property type="entry name" value="DUF4865"/>
    <property type="match status" value="1"/>
</dbReference>
<feature type="region of interest" description="Disordered" evidence="1">
    <location>
        <begin position="123"/>
        <end position="151"/>
    </location>
</feature>
<evidence type="ECO:0000313" key="3">
    <source>
        <dbReference type="Proteomes" id="UP000320481"/>
    </source>
</evidence>
<protein>
    <submittedName>
        <fullName evidence="2">DUF4865 family protein</fullName>
    </submittedName>
</protein>
<evidence type="ECO:0000256" key="1">
    <source>
        <dbReference type="SAM" id="MobiDB-lite"/>
    </source>
</evidence>
<proteinExistence type="predicted"/>
<name>A0A5C6IQG3_9ACTN</name>
<organism evidence="2 3">
    <name type="scientific">Streptomyces misionensis</name>
    <dbReference type="NCBI Taxonomy" id="67331"/>
    <lineage>
        <taxon>Bacteria</taxon>
        <taxon>Bacillati</taxon>
        <taxon>Actinomycetota</taxon>
        <taxon>Actinomycetes</taxon>
        <taxon>Kitasatosporales</taxon>
        <taxon>Streptomycetaceae</taxon>
        <taxon>Streptomyces</taxon>
    </lineage>
</organism>
<keyword evidence="3" id="KW-1185">Reference proteome</keyword>